<dbReference type="InterPro" id="IPR053134">
    <property type="entry name" value="RNA-dir_DNA_polymerase"/>
</dbReference>
<organism evidence="1 2">
    <name type="scientific">Thelohanellus kitauei</name>
    <name type="common">Myxosporean</name>
    <dbReference type="NCBI Taxonomy" id="669202"/>
    <lineage>
        <taxon>Eukaryota</taxon>
        <taxon>Metazoa</taxon>
        <taxon>Cnidaria</taxon>
        <taxon>Myxozoa</taxon>
        <taxon>Myxosporea</taxon>
        <taxon>Bivalvulida</taxon>
        <taxon>Platysporina</taxon>
        <taxon>Myxobolidae</taxon>
        <taxon>Thelohanellus</taxon>
    </lineage>
</organism>
<protein>
    <recommendedName>
        <fullName evidence="3">Transposon Ty3-I Gag-Pol polyprotein</fullName>
    </recommendedName>
</protein>
<sequence length="578" mass="66064">MEELLGISQPMMIDWLNQCRTMCTNDNLSRHTSYNLKAMKLKPPGVDYFELTKNIKQEDRIEWLRMNKNQPISSNRNYGKRISGRWILLLMEYIKPNQGQYKSDERFSYPLFTDKESRSHGFDDMDHEGEFHHKTFSHSEFSFVQLGLVFLKNIERMLPSLKSYFGRNMRGTSDDLLNSHLNEFMAECIIYLTLVSADGQESTLKPLTMSSDPELWLVKFDLVAEPCDWYLLQRLKKIVLFFDDYPSFVSSTIREEICPTKGICPLLTSSPDSLSSSFGEYQNLRLLPGQSVLTFKDKIKALLTRSMPSLPKVDDVNLDILCQNADILLQPSSQSRIELIEEHVDESTGNQVESSVCSIAKKTRRGGNIEASEENSGSGCRIRGHGLKECSGSVICNSCGRRGHIARKSFHPHSGRLYGVDGRIVNTLEQIVLPILISNRTFHWNFVVTKRTNFGVIIGIDFLSVNNMVMDLNNENIILETQVIKGITKAVVSPYLIPPQLEEISNQIDNMMKRNVIPKSFSPWYSPVLLVKKKDGTHRLCTDFRQLNKVTVKDQLSLPNMDDMLDNLANSKYFTTRP</sequence>
<evidence type="ECO:0000313" key="1">
    <source>
        <dbReference type="EMBL" id="KII74190.1"/>
    </source>
</evidence>
<dbReference type="Gene3D" id="3.30.70.270">
    <property type="match status" value="1"/>
</dbReference>
<keyword evidence="2" id="KW-1185">Reference proteome</keyword>
<dbReference type="Gene3D" id="3.10.10.10">
    <property type="entry name" value="HIV Type 1 Reverse Transcriptase, subunit A, domain 1"/>
    <property type="match status" value="1"/>
</dbReference>
<dbReference type="PANTHER" id="PTHR24559">
    <property type="entry name" value="TRANSPOSON TY3-I GAG-POL POLYPROTEIN"/>
    <property type="match status" value="1"/>
</dbReference>
<dbReference type="InterPro" id="IPR043502">
    <property type="entry name" value="DNA/RNA_pol_sf"/>
</dbReference>
<evidence type="ECO:0008006" key="3">
    <source>
        <dbReference type="Google" id="ProtNLM"/>
    </source>
</evidence>
<evidence type="ECO:0000313" key="2">
    <source>
        <dbReference type="Proteomes" id="UP000031668"/>
    </source>
</evidence>
<comment type="caution">
    <text evidence="1">The sequence shown here is derived from an EMBL/GenBank/DDBJ whole genome shotgun (WGS) entry which is preliminary data.</text>
</comment>
<dbReference type="OrthoDB" id="6932368at2759"/>
<proteinExistence type="predicted"/>
<dbReference type="PANTHER" id="PTHR24559:SF444">
    <property type="entry name" value="REVERSE TRANSCRIPTASE DOMAIN-CONTAINING PROTEIN"/>
    <property type="match status" value="1"/>
</dbReference>
<gene>
    <name evidence="1" type="ORF">RF11_00564</name>
</gene>
<reference evidence="1 2" key="1">
    <citation type="journal article" date="2014" name="Genome Biol. Evol.">
        <title>The genome of the myxosporean Thelohanellus kitauei shows adaptations to nutrient acquisition within its fish host.</title>
        <authorList>
            <person name="Yang Y."/>
            <person name="Xiong J."/>
            <person name="Zhou Z."/>
            <person name="Huo F."/>
            <person name="Miao W."/>
            <person name="Ran C."/>
            <person name="Liu Y."/>
            <person name="Zhang J."/>
            <person name="Feng J."/>
            <person name="Wang M."/>
            <person name="Wang M."/>
            <person name="Wang L."/>
            <person name="Yao B."/>
        </authorList>
    </citation>
    <scope>NUCLEOTIDE SEQUENCE [LARGE SCALE GENOMIC DNA]</scope>
    <source>
        <strain evidence="1">Wuqing</strain>
    </source>
</reference>
<dbReference type="EMBL" id="JWZT01000510">
    <property type="protein sequence ID" value="KII74190.1"/>
    <property type="molecule type" value="Genomic_DNA"/>
</dbReference>
<dbReference type="Proteomes" id="UP000031668">
    <property type="component" value="Unassembled WGS sequence"/>
</dbReference>
<dbReference type="InterPro" id="IPR021109">
    <property type="entry name" value="Peptidase_aspartic_dom_sf"/>
</dbReference>
<dbReference type="Gene3D" id="2.40.70.10">
    <property type="entry name" value="Acid Proteases"/>
    <property type="match status" value="1"/>
</dbReference>
<dbReference type="SUPFAM" id="SSF56672">
    <property type="entry name" value="DNA/RNA polymerases"/>
    <property type="match status" value="1"/>
</dbReference>
<accession>A0A0C2ND21</accession>
<dbReference type="AlphaFoldDB" id="A0A0C2ND21"/>
<dbReference type="InterPro" id="IPR043128">
    <property type="entry name" value="Rev_trsase/Diguanyl_cyclase"/>
</dbReference>
<name>A0A0C2ND21_THEKT</name>